<dbReference type="SMART" id="SM00194">
    <property type="entry name" value="PTPc"/>
    <property type="match status" value="1"/>
</dbReference>
<name>A0A914BAD7_PATMI</name>
<evidence type="ECO:0000256" key="7">
    <source>
        <dbReference type="SAM" id="SignalP"/>
    </source>
</evidence>
<dbReference type="PROSITE" id="PS50055">
    <property type="entry name" value="TYR_PHOSPHATASE_PTP"/>
    <property type="match status" value="1"/>
</dbReference>
<feature type="domain" description="Tyrosine-protein phosphatase" evidence="8">
    <location>
        <begin position="552"/>
        <end position="820"/>
    </location>
</feature>
<keyword evidence="6" id="KW-0812">Transmembrane</keyword>
<dbReference type="InterPro" id="IPR000242">
    <property type="entry name" value="PTP_cat"/>
</dbReference>
<evidence type="ECO:0000259" key="9">
    <source>
        <dbReference type="PROSITE" id="PS50056"/>
    </source>
</evidence>
<feature type="compositionally biased region" description="Polar residues" evidence="5">
    <location>
        <begin position="275"/>
        <end position="297"/>
    </location>
</feature>
<keyword evidence="3" id="KW-0378">Hydrolase</keyword>
<feature type="region of interest" description="Disordered" evidence="5">
    <location>
        <begin position="569"/>
        <end position="595"/>
    </location>
</feature>
<dbReference type="Proteomes" id="UP000887568">
    <property type="component" value="Unplaced"/>
</dbReference>
<accession>A0A914BAD7</accession>
<dbReference type="Pfam" id="PF00102">
    <property type="entry name" value="Y_phosphatase"/>
    <property type="match status" value="1"/>
</dbReference>
<dbReference type="CDD" id="cd00047">
    <property type="entry name" value="PTPc"/>
    <property type="match status" value="1"/>
</dbReference>
<keyword evidence="4" id="KW-0904">Protein phosphatase</keyword>
<reference evidence="10" key="1">
    <citation type="submission" date="2022-11" db="UniProtKB">
        <authorList>
            <consortium name="EnsemblMetazoa"/>
        </authorList>
    </citation>
    <scope>IDENTIFICATION</scope>
</reference>
<dbReference type="GO" id="GO:0004725">
    <property type="term" value="F:protein tyrosine phosphatase activity"/>
    <property type="evidence" value="ECO:0007669"/>
    <property type="project" value="UniProtKB-EC"/>
</dbReference>
<organism evidence="10 11">
    <name type="scientific">Patiria miniata</name>
    <name type="common">Bat star</name>
    <name type="synonym">Asterina miniata</name>
    <dbReference type="NCBI Taxonomy" id="46514"/>
    <lineage>
        <taxon>Eukaryota</taxon>
        <taxon>Metazoa</taxon>
        <taxon>Echinodermata</taxon>
        <taxon>Eleutherozoa</taxon>
        <taxon>Asterozoa</taxon>
        <taxon>Asteroidea</taxon>
        <taxon>Valvatacea</taxon>
        <taxon>Valvatida</taxon>
        <taxon>Asterinidae</taxon>
        <taxon>Patiria</taxon>
    </lineage>
</organism>
<dbReference type="EC" id="3.1.3.48" evidence="2"/>
<dbReference type="PRINTS" id="PR00700">
    <property type="entry name" value="PRTYPHPHTASE"/>
</dbReference>
<sequence length="846" mass="92526">MVKSRRRWSFRLRFAVQWYLVCCVILGHKIGLSAPADDSQPEIPTTKDPHKVTEGPGLNTPNNQPGVTDEPPPPDKTTARPPRLTTARGEPVVTAGSGFTTGGGVVEPKVTTSVVTHAGSTQVPELTTLPSVTTVSLVPTTPVPVATTPGMTTGPATTGTSPSITTVTVAPPTTPTIPGVATTRSLRTTTRAHTTEAVTTSQPHLTTHNPPPPITEPHRPSTRHPPIIPTEHQPTEEPPPPHTQGPPPETEPPPPTKPHKPTRPHPTNPPPPTTKAGSRPTNRPTARVTGSTPTSFPKTPIPYPSVAIQLVLQETWKDFCPGIKQFLSSIAEYSKMALSLSHSPYIALLNDTKSCFEAETNLQDTPFNEIRVQVDICIQTKEGSCDTNLTESVGVAMQSNQEELQRYLIPTVLSVRVYKPLQGTPGPRPTKSATGVAVGLSFGFLIMASVISIGAFKINKSRLAKRRALNNRYYFDGKELHDTFSESHQLSPVHHTAAFTMPATITITHRLVPAINKGLIMDDEEDVVAVKYPSHVLSMHGLSQFYSYLEAITEEFETLLDFQKDLSKPHSPSKTSSLSPIKTSTLSPGLFHPPPRTRVPLEKSSSDNQHGFLNASFVKGYGNTTYSYIATTNPWGTNLNDFWEMIWEQQSRTIVCLCSPEEMGVVCPWYWPRDEGIQNAQLYGDILVMRQGCVLTENYSMSTLLIKNIQKNLCRPINHFWFTQWPVVCNQVPSSPTLLLSFLLQVRQTVQDSYGPIVAHCSDGCGRTGTLLAIDSGMRSMEDLCTVDVPSIVCSIRHDRGAAVLQKEHYVFIYKTLFEYSVMLTRGLADGMAAEVDGIDTDASLC</sequence>
<dbReference type="GeneID" id="119741166"/>
<feature type="region of interest" description="Disordered" evidence="5">
    <location>
        <begin position="34"/>
        <end position="87"/>
    </location>
</feature>
<evidence type="ECO:0000256" key="1">
    <source>
        <dbReference type="ARBA" id="ARBA00009580"/>
    </source>
</evidence>
<dbReference type="OrthoDB" id="10057603at2759"/>
<keyword evidence="7" id="KW-0732">Signal</keyword>
<evidence type="ECO:0000256" key="6">
    <source>
        <dbReference type="SAM" id="Phobius"/>
    </source>
</evidence>
<evidence type="ECO:0000256" key="5">
    <source>
        <dbReference type="SAM" id="MobiDB-lite"/>
    </source>
</evidence>
<feature type="region of interest" description="Disordered" evidence="5">
    <location>
        <begin position="143"/>
        <end position="301"/>
    </location>
</feature>
<feature type="compositionally biased region" description="Pro residues" evidence="5">
    <location>
        <begin position="236"/>
        <end position="256"/>
    </location>
</feature>
<feature type="domain" description="Tyrosine specific protein phosphatases" evidence="9">
    <location>
        <begin position="740"/>
        <end position="811"/>
    </location>
</feature>
<evidence type="ECO:0000256" key="4">
    <source>
        <dbReference type="ARBA" id="ARBA00022912"/>
    </source>
</evidence>
<keyword evidence="11" id="KW-1185">Reference proteome</keyword>
<dbReference type="PANTHER" id="PTHR19134">
    <property type="entry name" value="RECEPTOR-TYPE TYROSINE-PROTEIN PHOSPHATASE"/>
    <property type="match status" value="1"/>
</dbReference>
<dbReference type="RefSeq" id="XP_038072800.1">
    <property type="nucleotide sequence ID" value="XM_038216872.1"/>
</dbReference>
<protein>
    <recommendedName>
        <fullName evidence="2">protein-tyrosine-phosphatase</fullName>
        <ecNumber evidence="2">3.1.3.48</ecNumber>
    </recommendedName>
</protein>
<evidence type="ECO:0000256" key="3">
    <source>
        <dbReference type="ARBA" id="ARBA00022801"/>
    </source>
</evidence>
<dbReference type="Gene3D" id="3.90.190.10">
    <property type="entry name" value="Protein tyrosine phosphatase superfamily"/>
    <property type="match status" value="1"/>
</dbReference>
<feature type="compositionally biased region" description="Pro residues" evidence="5">
    <location>
        <begin position="264"/>
        <end position="273"/>
    </location>
</feature>
<dbReference type="PROSITE" id="PS50056">
    <property type="entry name" value="TYR_PHOSPHATASE_2"/>
    <property type="match status" value="1"/>
</dbReference>
<dbReference type="PANTHER" id="PTHR19134:SF562">
    <property type="entry name" value="PROTEIN-TYROSINE-PHOSPHATASE"/>
    <property type="match status" value="1"/>
</dbReference>
<dbReference type="EnsemblMetazoa" id="XM_038216872.1">
    <property type="protein sequence ID" value="XP_038072800.1"/>
    <property type="gene ID" value="LOC119741166"/>
</dbReference>
<evidence type="ECO:0000256" key="2">
    <source>
        <dbReference type="ARBA" id="ARBA00013064"/>
    </source>
</evidence>
<feature type="compositionally biased region" description="Polar residues" evidence="5">
    <location>
        <begin position="570"/>
        <end position="587"/>
    </location>
</feature>
<keyword evidence="6" id="KW-0472">Membrane</keyword>
<evidence type="ECO:0000313" key="10">
    <source>
        <dbReference type="EnsemblMetazoa" id="XP_038072800.1"/>
    </source>
</evidence>
<dbReference type="InterPro" id="IPR000387">
    <property type="entry name" value="Tyr_Pase_dom"/>
</dbReference>
<feature type="compositionally biased region" description="Low complexity" evidence="5">
    <location>
        <begin position="143"/>
        <end position="200"/>
    </location>
</feature>
<dbReference type="AlphaFoldDB" id="A0A914BAD7"/>
<dbReference type="OMA" id="IVCSIRH"/>
<evidence type="ECO:0000313" key="11">
    <source>
        <dbReference type="Proteomes" id="UP000887568"/>
    </source>
</evidence>
<evidence type="ECO:0000259" key="8">
    <source>
        <dbReference type="PROSITE" id="PS50055"/>
    </source>
</evidence>
<dbReference type="InterPro" id="IPR029021">
    <property type="entry name" value="Prot-tyrosine_phosphatase-like"/>
</dbReference>
<proteinExistence type="inferred from homology"/>
<dbReference type="InterPro" id="IPR003595">
    <property type="entry name" value="Tyr_Pase_cat"/>
</dbReference>
<dbReference type="SMART" id="SM00404">
    <property type="entry name" value="PTPc_motif"/>
    <property type="match status" value="1"/>
</dbReference>
<comment type="similarity">
    <text evidence="1">Belongs to the protein-tyrosine phosphatase family.</text>
</comment>
<feature type="signal peptide" evidence="7">
    <location>
        <begin position="1"/>
        <end position="23"/>
    </location>
</feature>
<keyword evidence="6" id="KW-1133">Transmembrane helix</keyword>
<feature type="transmembrane region" description="Helical" evidence="6">
    <location>
        <begin position="435"/>
        <end position="456"/>
    </location>
</feature>
<feature type="chain" id="PRO_5037340461" description="protein-tyrosine-phosphatase" evidence="7">
    <location>
        <begin position="24"/>
        <end position="846"/>
    </location>
</feature>
<dbReference type="InterPro" id="IPR050348">
    <property type="entry name" value="Protein-Tyr_Phosphatase"/>
</dbReference>
<dbReference type="SUPFAM" id="SSF52799">
    <property type="entry name" value="(Phosphotyrosine protein) phosphatases II"/>
    <property type="match status" value="1"/>
</dbReference>